<feature type="domain" description="HhH-GPD" evidence="5">
    <location>
        <begin position="134"/>
        <end position="296"/>
    </location>
</feature>
<gene>
    <name evidence="7" type="ORF">H0A62_03055</name>
</gene>
<dbReference type="PANTHER" id="PTHR43003:SF13">
    <property type="entry name" value="DNA-3-METHYLADENINE GLYCOSYLASE 2"/>
    <property type="match status" value="1"/>
</dbReference>
<evidence type="ECO:0000313" key="7">
    <source>
        <dbReference type="EMBL" id="NYT84574.1"/>
    </source>
</evidence>
<accession>A0A853H347</accession>
<dbReference type="GO" id="GO:0008725">
    <property type="term" value="F:DNA-3-methyladenine glycosylase activity"/>
    <property type="evidence" value="ECO:0007669"/>
    <property type="project" value="TreeGrafter"/>
</dbReference>
<dbReference type="Gene3D" id="3.30.310.20">
    <property type="entry name" value="DNA-3-methyladenine glycosylase AlkA, N-terminal domain"/>
    <property type="match status" value="1"/>
</dbReference>
<dbReference type="CDD" id="cd00056">
    <property type="entry name" value="ENDO3c"/>
    <property type="match status" value="1"/>
</dbReference>
<dbReference type="Pfam" id="PF06029">
    <property type="entry name" value="AlkA_N"/>
    <property type="match status" value="1"/>
</dbReference>
<comment type="caution">
    <text evidence="7">The sequence shown here is derived from an EMBL/GenBank/DDBJ whole genome shotgun (WGS) entry which is preliminary data.</text>
</comment>
<evidence type="ECO:0000256" key="2">
    <source>
        <dbReference type="ARBA" id="ARBA00012000"/>
    </source>
</evidence>
<keyword evidence="4" id="KW-0234">DNA repair</keyword>
<dbReference type="InterPro" id="IPR051912">
    <property type="entry name" value="Alkylbase_DNA_Glycosylase/TA"/>
</dbReference>
<comment type="catalytic activity">
    <reaction evidence="1">
        <text>Hydrolysis of alkylated DNA, releasing 3-methyladenine, 3-methylguanine, 7-methylguanine and 7-methyladenine.</text>
        <dbReference type="EC" id="3.2.2.21"/>
    </reaction>
</comment>
<protein>
    <recommendedName>
        <fullName evidence="2">DNA-3-methyladenine glycosylase II</fullName>
        <ecNumber evidence="2">3.2.2.21</ecNumber>
    </recommendedName>
</protein>
<dbReference type="PANTHER" id="PTHR43003">
    <property type="entry name" value="DNA-3-METHYLADENINE GLYCOSYLASE"/>
    <property type="match status" value="1"/>
</dbReference>
<dbReference type="SUPFAM" id="SSF48150">
    <property type="entry name" value="DNA-glycosylase"/>
    <property type="match status" value="1"/>
</dbReference>
<evidence type="ECO:0000313" key="8">
    <source>
        <dbReference type="Proteomes" id="UP000554144"/>
    </source>
</evidence>
<dbReference type="Proteomes" id="UP000554144">
    <property type="component" value="Unassembled WGS sequence"/>
</dbReference>
<proteinExistence type="predicted"/>
<dbReference type="InterPro" id="IPR037046">
    <property type="entry name" value="AlkA_N_sf"/>
</dbReference>
<dbReference type="GO" id="GO:0005737">
    <property type="term" value="C:cytoplasm"/>
    <property type="evidence" value="ECO:0007669"/>
    <property type="project" value="TreeGrafter"/>
</dbReference>
<organism evidence="7 8">
    <name type="scientific">Pollutimonas harenae</name>
    <dbReference type="NCBI Taxonomy" id="657015"/>
    <lineage>
        <taxon>Bacteria</taxon>
        <taxon>Pseudomonadati</taxon>
        <taxon>Pseudomonadota</taxon>
        <taxon>Betaproteobacteria</taxon>
        <taxon>Burkholderiales</taxon>
        <taxon>Alcaligenaceae</taxon>
        <taxon>Pollutimonas</taxon>
    </lineage>
</organism>
<evidence type="ECO:0000259" key="5">
    <source>
        <dbReference type="SMART" id="SM00478"/>
    </source>
</evidence>
<keyword evidence="3" id="KW-0227">DNA damage</keyword>
<dbReference type="OrthoDB" id="9811249at2"/>
<dbReference type="RefSeq" id="WP_130038266.1">
    <property type="nucleotide sequence ID" value="NZ_JACCEV010000001.1"/>
</dbReference>
<dbReference type="EC" id="3.2.2.21" evidence="2"/>
<dbReference type="GO" id="GO:0032993">
    <property type="term" value="C:protein-DNA complex"/>
    <property type="evidence" value="ECO:0007669"/>
    <property type="project" value="TreeGrafter"/>
</dbReference>
<dbReference type="InterPro" id="IPR010316">
    <property type="entry name" value="AlkA_N"/>
</dbReference>
<dbReference type="GO" id="GO:0043916">
    <property type="term" value="F:DNA-7-methylguanine glycosylase activity"/>
    <property type="evidence" value="ECO:0007669"/>
    <property type="project" value="TreeGrafter"/>
</dbReference>
<keyword evidence="8" id="KW-1185">Reference proteome</keyword>
<dbReference type="GO" id="GO:0006307">
    <property type="term" value="P:DNA alkylation repair"/>
    <property type="evidence" value="ECO:0007669"/>
    <property type="project" value="TreeGrafter"/>
</dbReference>
<evidence type="ECO:0000256" key="1">
    <source>
        <dbReference type="ARBA" id="ARBA00000086"/>
    </source>
</evidence>
<dbReference type="InterPro" id="IPR011257">
    <property type="entry name" value="DNA_glycosylase"/>
</dbReference>
<evidence type="ECO:0000256" key="4">
    <source>
        <dbReference type="ARBA" id="ARBA00023204"/>
    </source>
</evidence>
<dbReference type="EMBL" id="JACCEV010000001">
    <property type="protein sequence ID" value="NYT84574.1"/>
    <property type="molecule type" value="Genomic_DNA"/>
</dbReference>
<name>A0A853H347_9BURK</name>
<feature type="domain" description="DNA-3-methyladenine glycosylase AlkA N-terminal" evidence="6">
    <location>
        <begin position="8"/>
        <end position="124"/>
    </location>
</feature>
<dbReference type="SMART" id="SM00478">
    <property type="entry name" value="ENDO3c"/>
    <property type="match status" value="1"/>
</dbReference>
<dbReference type="Gene3D" id="1.10.340.30">
    <property type="entry name" value="Hypothetical protein, domain 2"/>
    <property type="match status" value="1"/>
</dbReference>
<sequence length="300" mass="32942">MATHLRCRISLPRSYRPQDILAFHRRDTQEVSERVDDSSLHKGLLWQGVPACLSLRFEPGQAVADLALDGMAPTGSKALLKATVNRMLGLAQDVDAFEQRYSNHPLLGQLISKQAGLRVPVAVTPFEALSWAITGQQISVGAAVSIRRRLIQATQLRHSSGLLCHPGPEEIAGLAPDTLRQAGFSASKTRSLQEISSLLISKQLVLVEDLQADSIEELRERLLAVRGIGPWTVNYTLLRGFGWLDGSLHGDVAVRHGIETLLGTPEKLTEKQAQAWLQAFSPWRALLAAHLWASRSNTAY</sequence>
<dbReference type="GO" id="GO:0032131">
    <property type="term" value="F:alkylated DNA binding"/>
    <property type="evidence" value="ECO:0007669"/>
    <property type="project" value="TreeGrafter"/>
</dbReference>
<reference evidence="7 8" key="1">
    <citation type="submission" date="2020-07" db="EMBL/GenBank/DDBJ databases">
        <title>Taxonomic revisions and descriptions of new bacterial species based on genomic comparisons in the high-G+C-content subgroup of the family Alcaligenaceae.</title>
        <authorList>
            <person name="Szabo A."/>
            <person name="Felfoldi T."/>
        </authorList>
    </citation>
    <scope>NUCLEOTIDE SEQUENCE [LARGE SCALE GENOMIC DNA]</scope>
    <source>
        <strain evidence="7 8">DSM 25667</strain>
    </source>
</reference>
<dbReference type="InterPro" id="IPR003265">
    <property type="entry name" value="HhH-GPD_domain"/>
</dbReference>
<dbReference type="GO" id="GO:0006285">
    <property type="term" value="P:base-excision repair, AP site formation"/>
    <property type="evidence" value="ECO:0007669"/>
    <property type="project" value="TreeGrafter"/>
</dbReference>
<dbReference type="AlphaFoldDB" id="A0A853H347"/>
<dbReference type="SMART" id="SM01009">
    <property type="entry name" value="AlkA_N"/>
    <property type="match status" value="1"/>
</dbReference>
<evidence type="ECO:0000259" key="6">
    <source>
        <dbReference type="SMART" id="SM01009"/>
    </source>
</evidence>
<evidence type="ECO:0000256" key="3">
    <source>
        <dbReference type="ARBA" id="ARBA00022763"/>
    </source>
</evidence>
<dbReference type="Pfam" id="PF00730">
    <property type="entry name" value="HhH-GPD"/>
    <property type="match status" value="1"/>
</dbReference>